<dbReference type="RefSeq" id="WP_008475400.1">
    <property type="nucleotide sequence ID" value="NZ_CAGS01000073.1"/>
</dbReference>
<sequence length="274" mass="30819">MITAPIHPDTSAINPQPRIRSCGVAASEQRLHPLLTATVQALEQANLRWCLLREPTNPEAPTGDVDLLIHPTDRLAVFQILKGLGFVRLPAWGYGSAGFFLGYHPGTDHWIWLHVVFELAFGPYYRVKTGAEEGCLARREQNEALAELAPDDAFWVLLLHCLLDKRKIASRHRAGLRELVTQARADSPLATFTGEICPSGWSPASMITAAKRQEWTRLERLAPSLVGTALRQAPIATHQRLALAGLQRTSQMLNILRPMMWRRYFGQRRWRVVP</sequence>
<keyword evidence="2" id="KW-1185">Reference proteome</keyword>
<evidence type="ECO:0000313" key="2">
    <source>
        <dbReference type="Proteomes" id="UP000004221"/>
    </source>
</evidence>
<comment type="caution">
    <text evidence="1">The sequence shown here is derived from an EMBL/GenBank/DDBJ whole genome shotgun (WGS) entry which is preliminary data.</text>
</comment>
<organism evidence="1 2">
    <name type="scientific">Nitrolancea hollandica Lb</name>
    <dbReference type="NCBI Taxonomy" id="1129897"/>
    <lineage>
        <taxon>Bacteria</taxon>
        <taxon>Pseudomonadati</taxon>
        <taxon>Thermomicrobiota</taxon>
        <taxon>Thermomicrobia</taxon>
        <taxon>Sphaerobacterales</taxon>
        <taxon>Sphaerobacterineae</taxon>
        <taxon>Sphaerobacteraceae</taxon>
        <taxon>Nitrolancea</taxon>
    </lineage>
</organism>
<protein>
    <recommendedName>
        <fullName evidence="3">Nucleotidyltransferase family protein</fullName>
    </recommendedName>
</protein>
<evidence type="ECO:0000313" key="1">
    <source>
        <dbReference type="EMBL" id="CCF82880.1"/>
    </source>
</evidence>
<evidence type="ECO:0008006" key="3">
    <source>
        <dbReference type="Google" id="ProtNLM"/>
    </source>
</evidence>
<dbReference type="AlphaFoldDB" id="I4EDW8"/>
<gene>
    <name evidence="1" type="ORF">NITHO_1640008</name>
</gene>
<name>I4EDW8_9BACT</name>
<accession>I4EDW8</accession>
<dbReference type="OrthoDB" id="5180879at2"/>
<dbReference type="Proteomes" id="UP000004221">
    <property type="component" value="Unassembled WGS sequence"/>
</dbReference>
<proteinExistence type="predicted"/>
<reference evidence="1 2" key="1">
    <citation type="journal article" date="2012" name="ISME J.">
        <title>Nitrification expanded: discovery, physiology and genomics of a nitrite-oxidizing bacterium from the phylum Chloroflexi.</title>
        <authorList>
            <person name="Sorokin D.Y."/>
            <person name="Lucker S."/>
            <person name="Vejmelkova D."/>
            <person name="Kostrikina N.A."/>
            <person name="Kleerebezem R."/>
            <person name="Rijpstra W.I."/>
            <person name="Damste J.S."/>
            <person name="Le Paslier D."/>
            <person name="Muyzer G."/>
            <person name="Wagner M."/>
            <person name="van Loosdrecht M.C."/>
            <person name="Daims H."/>
        </authorList>
    </citation>
    <scope>NUCLEOTIDE SEQUENCE [LARGE SCALE GENOMIC DNA]</scope>
    <source>
        <strain evidence="2">none</strain>
    </source>
</reference>
<dbReference type="EMBL" id="CAGS01000073">
    <property type="protein sequence ID" value="CCF82880.1"/>
    <property type="molecule type" value="Genomic_DNA"/>
</dbReference>